<name>A0A7V4N403_9BACT</name>
<accession>A0A7V4N403</accession>
<dbReference type="SUPFAM" id="SSF52833">
    <property type="entry name" value="Thioredoxin-like"/>
    <property type="match status" value="1"/>
</dbReference>
<evidence type="ECO:0008006" key="3">
    <source>
        <dbReference type="Google" id="ProtNLM"/>
    </source>
</evidence>
<reference evidence="2" key="1">
    <citation type="journal article" date="2020" name="mSystems">
        <title>Genome- and Community-Level Interaction Insights into Carbon Utilization and Element Cycling Functions of Hydrothermarchaeota in Hydrothermal Sediment.</title>
        <authorList>
            <person name="Zhou Z."/>
            <person name="Liu Y."/>
            <person name="Xu W."/>
            <person name="Pan J."/>
            <person name="Luo Z.H."/>
            <person name="Li M."/>
        </authorList>
    </citation>
    <scope>NUCLEOTIDE SEQUENCE [LARGE SCALE GENOMIC DNA]</scope>
    <source>
        <strain evidence="2">SpSt-711</strain>
    </source>
</reference>
<feature type="transmembrane region" description="Helical" evidence="1">
    <location>
        <begin position="12"/>
        <end position="32"/>
    </location>
</feature>
<gene>
    <name evidence="2" type="ORF">ENU91_04880</name>
</gene>
<proteinExistence type="predicted"/>
<dbReference type="AlphaFoldDB" id="A0A7V4N403"/>
<dbReference type="Gene3D" id="3.40.30.10">
    <property type="entry name" value="Glutaredoxin"/>
    <property type="match status" value="1"/>
</dbReference>
<comment type="caution">
    <text evidence="2">The sequence shown here is derived from an EMBL/GenBank/DDBJ whole genome shotgun (WGS) entry which is preliminary data.</text>
</comment>
<keyword evidence="1" id="KW-0812">Transmembrane</keyword>
<feature type="transmembrane region" description="Helical" evidence="1">
    <location>
        <begin position="89"/>
        <end position="107"/>
    </location>
</feature>
<keyword evidence="1" id="KW-1133">Transmembrane helix</keyword>
<feature type="transmembrane region" description="Helical" evidence="1">
    <location>
        <begin position="56"/>
        <end position="77"/>
    </location>
</feature>
<evidence type="ECO:0000313" key="2">
    <source>
        <dbReference type="EMBL" id="HGU15970.1"/>
    </source>
</evidence>
<dbReference type="InterPro" id="IPR036249">
    <property type="entry name" value="Thioredoxin-like_sf"/>
</dbReference>
<dbReference type="EMBL" id="DTEI01000083">
    <property type="protein sequence ID" value="HGU15970.1"/>
    <property type="molecule type" value="Genomic_DNA"/>
</dbReference>
<evidence type="ECO:0000256" key="1">
    <source>
        <dbReference type="SAM" id="Phobius"/>
    </source>
</evidence>
<sequence length="314" mass="36275">MTPKTKEPKKIKFLFFLLSIIGLILIALEIYLNFQQKTLCESEGCSLVHVFNTYNLLNYIGLLLFFYLTIVSFLDLLEVKSIWLLNLRTYILALAIIVQGYFLGFQKWILNEYCSYCLIIAGLIFLCFLLDYKIPLKEKTLFFVSESSKNTSIYKIAFLGCLSLFLATFLVKVPFKPLEFNSPVLIYKKNCPFCEEVEKFAKEHNISLKLYDASETISLIRLLKYKNIPILIYKENNKTLVIEGESNIKNWLKEKYGIEEKESLEKDYKKPKSTEIKIIKKEGSQIKMEGETLPIGNNNTSQGACIIDQQGSCK</sequence>
<organism evidence="2">
    <name type="scientific">Thermodesulfobacterium geofontis</name>
    <dbReference type="NCBI Taxonomy" id="1295609"/>
    <lineage>
        <taxon>Bacteria</taxon>
        <taxon>Pseudomonadati</taxon>
        <taxon>Thermodesulfobacteriota</taxon>
        <taxon>Thermodesulfobacteria</taxon>
        <taxon>Thermodesulfobacteriales</taxon>
        <taxon>Thermodesulfobacteriaceae</taxon>
        <taxon>Thermodesulfobacterium</taxon>
    </lineage>
</organism>
<dbReference type="Gene3D" id="1.20.1440.130">
    <property type="entry name" value="VKOR domain"/>
    <property type="match status" value="1"/>
</dbReference>
<dbReference type="CDD" id="cd12921">
    <property type="entry name" value="VKOR_4"/>
    <property type="match status" value="1"/>
</dbReference>
<feature type="transmembrane region" description="Helical" evidence="1">
    <location>
        <begin position="153"/>
        <end position="171"/>
    </location>
</feature>
<protein>
    <recommendedName>
        <fullName evidence="3">Vitamin K epoxide reductase domain-containing protein</fullName>
    </recommendedName>
</protein>
<keyword evidence="1" id="KW-0472">Membrane</keyword>
<feature type="transmembrane region" description="Helical" evidence="1">
    <location>
        <begin position="113"/>
        <end position="132"/>
    </location>
</feature>
<dbReference type="InterPro" id="IPR038354">
    <property type="entry name" value="VKOR_sf"/>
</dbReference>